<organism evidence="1 2">
    <name type="scientific">Lindgomyces ingoldianus</name>
    <dbReference type="NCBI Taxonomy" id="673940"/>
    <lineage>
        <taxon>Eukaryota</taxon>
        <taxon>Fungi</taxon>
        <taxon>Dikarya</taxon>
        <taxon>Ascomycota</taxon>
        <taxon>Pezizomycotina</taxon>
        <taxon>Dothideomycetes</taxon>
        <taxon>Pleosporomycetidae</taxon>
        <taxon>Pleosporales</taxon>
        <taxon>Lindgomycetaceae</taxon>
        <taxon>Lindgomyces</taxon>
    </lineage>
</organism>
<evidence type="ECO:0000313" key="1">
    <source>
        <dbReference type="EMBL" id="KAF2466143.1"/>
    </source>
</evidence>
<comment type="caution">
    <text evidence="1">The sequence shown here is derived from an EMBL/GenBank/DDBJ whole genome shotgun (WGS) entry which is preliminary data.</text>
</comment>
<dbReference type="Proteomes" id="UP000799755">
    <property type="component" value="Unassembled WGS sequence"/>
</dbReference>
<accession>A0ACB6QGP3</accession>
<gene>
    <name evidence="1" type="ORF">BDR25DRAFT_359931</name>
</gene>
<keyword evidence="2" id="KW-1185">Reference proteome</keyword>
<name>A0ACB6QGP3_9PLEO</name>
<sequence>MRLFSARTSEINRRPHLLRGFVVYLRKSEIIIWVDAIYIDEGSEKERGHQAQPGDTRQKTLHRFSKGIAEGEPQMDFLSTVQFSRIYEHWDLVTRQCAAFMSLLKDPWFKAVWILQEVAKAKAAVVCTVPKKSRRAYSPLLRSCNARSIAQRFPVE</sequence>
<reference evidence="1" key="1">
    <citation type="journal article" date="2020" name="Stud. Mycol.">
        <title>101 Dothideomycetes genomes: a test case for predicting lifestyles and emergence of pathogens.</title>
        <authorList>
            <person name="Haridas S."/>
            <person name="Albert R."/>
            <person name="Binder M."/>
            <person name="Bloem J."/>
            <person name="Labutti K."/>
            <person name="Salamov A."/>
            <person name="Andreopoulos B."/>
            <person name="Baker S."/>
            <person name="Barry K."/>
            <person name="Bills G."/>
            <person name="Bluhm B."/>
            <person name="Cannon C."/>
            <person name="Castanera R."/>
            <person name="Culley D."/>
            <person name="Daum C."/>
            <person name="Ezra D."/>
            <person name="Gonzalez J."/>
            <person name="Henrissat B."/>
            <person name="Kuo A."/>
            <person name="Liang C."/>
            <person name="Lipzen A."/>
            <person name="Lutzoni F."/>
            <person name="Magnuson J."/>
            <person name="Mondo S."/>
            <person name="Nolan M."/>
            <person name="Ohm R."/>
            <person name="Pangilinan J."/>
            <person name="Park H.-J."/>
            <person name="Ramirez L."/>
            <person name="Alfaro M."/>
            <person name="Sun H."/>
            <person name="Tritt A."/>
            <person name="Yoshinaga Y."/>
            <person name="Zwiers L.-H."/>
            <person name="Turgeon B."/>
            <person name="Goodwin S."/>
            <person name="Spatafora J."/>
            <person name="Crous P."/>
            <person name="Grigoriev I."/>
        </authorList>
    </citation>
    <scope>NUCLEOTIDE SEQUENCE</scope>
    <source>
        <strain evidence="1">ATCC 200398</strain>
    </source>
</reference>
<protein>
    <submittedName>
        <fullName evidence="1">Uncharacterized protein</fullName>
    </submittedName>
</protein>
<proteinExistence type="predicted"/>
<evidence type="ECO:0000313" key="2">
    <source>
        <dbReference type="Proteomes" id="UP000799755"/>
    </source>
</evidence>
<dbReference type="EMBL" id="MU003526">
    <property type="protein sequence ID" value="KAF2466143.1"/>
    <property type="molecule type" value="Genomic_DNA"/>
</dbReference>